<dbReference type="PROSITE" id="PS51746">
    <property type="entry name" value="PPM_2"/>
    <property type="match status" value="1"/>
</dbReference>
<gene>
    <name evidence="3" type="ORF">RD792_017023</name>
</gene>
<accession>A0ABR0CMM4</accession>
<dbReference type="InterPro" id="IPR044663">
    <property type="entry name" value="CAD1/NSL1-like"/>
</dbReference>
<keyword evidence="4" id="KW-1185">Reference proteome</keyword>
<organism evidence="3 4">
    <name type="scientific">Penstemon davidsonii</name>
    <dbReference type="NCBI Taxonomy" id="160366"/>
    <lineage>
        <taxon>Eukaryota</taxon>
        <taxon>Viridiplantae</taxon>
        <taxon>Streptophyta</taxon>
        <taxon>Embryophyta</taxon>
        <taxon>Tracheophyta</taxon>
        <taxon>Spermatophyta</taxon>
        <taxon>Magnoliopsida</taxon>
        <taxon>eudicotyledons</taxon>
        <taxon>Gunneridae</taxon>
        <taxon>Pentapetalae</taxon>
        <taxon>asterids</taxon>
        <taxon>lamiids</taxon>
        <taxon>Lamiales</taxon>
        <taxon>Plantaginaceae</taxon>
        <taxon>Cheloneae</taxon>
        <taxon>Penstemon</taxon>
    </lineage>
</organism>
<dbReference type="PANTHER" id="PTHR33199:SF6">
    <property type="entry name" value="MACPF DOMAIN PROTEIN"/>
    <property type="match status" value="1"/>
</dbReference>
<protein>
    <recommendedName>
        <fullName evidence="2">PPM-type phosphatase domain-containing protein</fullName>
    </recommendedName>
</protein>
<feature type="domain" description="PPM-type phosphatase" evidence="2">
    <location>
        <begin position="261"/>
        <end position="370"/>
    </location>
</feature>
<reference evidence="3 4" key="1">
    <citation type="journal article" date="2023" name="bioRxiv">
        <title>Genome report: Whole genome sequence and annotation of Penstemon davidsonii.</title>
        <authorList>
            <person name="Ostevik K.L."/>
            <person name="Alabady M."/>
            <person name="Zhang M."/>
            <person name="Rausher M.D."/>
        </authorList>
    </citation>
    <scope>NUCLEOTIDE SEQUENCE [LARGE SCALE GENOMIC DNA]</scope>
    <source>
        <strain evidence="3">DNT005</strain>
        <tissue evidence="3">Whole leaf</tissue>
    </source>
</reference>
<evidence type="ECO:0000256" key="1">
    <source>
        <dbReference type="SAM" id="MobiDB-lite"/>
    </source>
</evidence>
<dbReference type="InterPro" id="IPR001932">
    <property type="entry name" value="PPM-type_phosphatase-like_dom"/>
</dbReference>
<dbReference type="Gene3D" id="3.60.40.10">
    <property type="entry name" value="PPM-type phosphatase domain"/>
    <property type="match status" value="1"/>
</dbReference>
<evidence type="ECO:0000313" key="3">
    <source>
        <dbReference type="EMBL" id="KAK4477761.1"/>
    </source>
</evidence>
<dbReference type="InterPro" id="IPR036457">
    <property type="entry name" value="PPM-type-like_dom_sf"/>
</dbReference>
<dbReference type="SUPFAM" id="SSF81606">
    <property type="entry name" value="PP2C-like"/>
    <property type="match status" value="1"/>
</dbReference>
<feature type="region of interest" description="Disordered" evidence="1">
    <location>
        <begin position="343"/>
        <end position="370"/>
    </location>
</feature>
<proteinExistence type="predicted"/>
<name>A0ABR0CMM4_9LAMI</name>
<dbReference type="Proteomes" id="UP001291926">
    <property type="component" value="Unassembled WGS sequence"/>
</dbReference>
<comment type="caution">
    <text evidence="3">The sequence shown here is derived from an EMBL/GenBank/DDBJ whole genome shotgun (WGS) entry which is preliminary data.</text>
</comment>
<dbReference type="PANTHER" id="PTHR33199">
    <property type="entry name" value="MACPF DOMAIN-CONTAINING PROTEIN CAD1"/>
    <property type="match status" value="1"/>
</dbReference>
<evidence type="ECO:0000313" key="4">
    <source>
        <dbReference type="Proteomes" id="UP001291926"/>
    </source>
</evidence>
<evidence type="ECO:0000259" key="2">
    <source>
        <dbReference type="PROSITE" id="PS51746"/>
    </source>
</evidence>
<dbReference type="EMBL" id="JAYDYQ010002688">
    <property type="protein sequence ID" value="KAK4477761.1"/>
    <property type="molecule type" value="Genomic_DNA"/>
</dbReference>
<sequence>MVDVGNKPTTGLRLYLEGKKSNCLAIHCQHLSSLPKSLQLQNESTQHKKNSNDRRYYEKVQWKSFSHICTAPVESEDDFSIVTGAQFEVKESGMKNVLFIRPHFLKVNGATVVKKPEWDGSPALAQKSGIISSLISSHFSNAQKPQPNPSDVNVNSALYPEGPPMLAQTRKLLRFVDTTEMTRGPQDSPGYWVVSGARLVVDKGKISLRVKYSLLAVILPDDEAAIFVPWRRPKTGSSHSQMSSAVVCECTIRLGQNGKFSYGYASSPGKRSSMEDFYETRIDGVDGEVVGLFGVFEGHGGARAAEYVKHNLFSNLISHLKFISDTKSAISDAYSHTDSEFLKSENNQNRDAGSSGGARQLSLGGRNFFG</sequence>